<evidence type="ECO:0000313" key="3">
    <source>
        <dbReference type="Proteomes" id="UP001597283"/>
    </source>
</evidence>
<sequence length="195" mass="21506">MQADTSDFELTTLGEIAFAWLAADHRPRMIVRPDGTVLWANAGAHRLFRECSGMSVAHDVIHLTDPDHDASFHGFLRSVTTTESHTMALKFEGEASFCVFRGHRIPGIDGCCIDVRFSSTSHPPSLLGFDHVFGLTASEARTAIALYGGQSAREVADEQSISIDTVRSHIRQIYSKIGVSGREQLFRQLDAFRAD</sequence>
<dbReference type="SMART" id="SM00421">
    <property type="entry name" value="HTH_LUXR"/>
    <property type="match status" value="1"/>
</dbReference>
<keyword evidence="3" id="KW-1185">Reference proteome</keyword>
<dbReference type="SUPFAM" id="SSF46894">
    <property type="entry name" value="C-terminal effector domain of the bipartite response regulators"/>
    <property type="match status" value="1"/>
</dbReference>
<evidence type="ECO:0000259" key="1">
    <source>
        <dbReference type="SMART" id="SM00421"/>
    </source>
</evidence>
<gene>
    <name evidence="2" type="ORF">ACFSC3_16990</name>
</gene>
<dbReference type="InterPro" id="IPR016032">
    <property type="entry name" value="Sig_transdc_resp-reg_C-effctor"/>
</dbReference>
<reference evidence="3" key="1">
    <citation type="journal article" date="2019" name="Int. J. Syst. Evol. Microbiol.">
        <title>The Global Catalogue of Microorganisms (GCM) 10K type strain sequencing project: providing services to taxonomists for standard genome sequencing and annotation.</title>
        <authorList>
            <consortium name="The Broad Institute Genomics Platform"/>
            <consortium name="The Broad Institute Genome Sequencing Center for Infectious Disease"/>
            <person name="Wu L."/>
            <person name="Ma J."/>
        </authorList>
    </citation>
    <scope>NUCLEOTIDE SEQUENCE [LARGE SCALE GENOMIC DNA]</scope>
    <source>
        <strain evidence="3">Q85</strain>
    </source>
</reference>
<dbReference type="InterPro" id="IPR036388">
    <property type="entry name" value="WH-like_DNA-bd_sf"/>
</dbReference>
<dbReference type="Gene3D" id="1.10.10.10">
    <property type="entry name" value="Winged helix-like DNA-binding domain superfamily/Winged helix DNA-binding domain"/>
    <property type="match status" value="1"/>
</dbReference>
<organism evidence="2 3">
    <name type="scientific">Sphingomonas floccifaciens</name>
    <dbReference type="NCBI Taxonomy" id="1844115"/>
    <lineage>
        <taxon>Bacteria</taxon>
        <taxon>Pseudomonadati</taxon>
        <taxon>Pseudomonadota</taxon>
        <taxon>Alphaproteobacteria</taxon>
        <taxon>Sphingomonadales</taxon>
        <taxon>Sphingomonadaceae</taxon>
        <taxon>Sphingomonas</taxon>
    </lineage>
</organism>
<dbReference type="RefSeq" id="WP_380941543.1">
    <property type="nucleotide sequence ID" value="NZ_JBHUFC010000016.1"/>
</dbReference>
<comment type="caution">
    <text evidence="2">The sequence shown here is derived from an EMBL/GenBank/DDBJ whole genome shotgun (WGS) entry which is preliminary data.</text>
</comment>
<dbReference type="CDD" id="cd06170">
    <property type="entry name" value="LuxR_C_like"/>
    <property type="match status" value="1"/>
</dbReference>
<protein>
    <submittedName>
        <fullName evidence="2">Helix-turn-helix transcriptional regulator</fullName>
    </submittedName>
</protein>
<proteinExistence type="predicted"/>
<dbReference type="Pfam" id="PF00196">
    <property type="entry name" value="GerE"/>
    <property type="match status" value="1"/>
</dbReference>
<dbReference type="PRINTS" id="PR00038">
    <property type="entry name" value="HTHLUXR"/>
</dbReference>
<dbReference type="InterPro" id="IPR000792">
    <property type="entry name" value="Tscrpt_reg_LuxR_C"/>
</dbReference>
<name>A0ABW4NI84_9SPHN</name>
<feature type="domain" description="HTH luxR-type" evidence="1">
    <location>
        <begin position="132"/>
        <end position="189"/>
    </location>
</feature>
<dbReference type="EMBL" id="JBHUFC010000016">
    <property type="protein sequence ID" value="MFD1789254.1"/>
    <property type="molecule type" value="Genomic_DNA"/>
</dbReference>
<dbReference type="Proteomes" id="UP001597283">
    <property type="component" value="Unassembled WGS sequence"/>
</dbReference>
<evidence type="ECO:0000313" key="2">
    <source>
        <dbReference type="EMBL" id="MFD1789254.1"/>
    </source>
</evidence>
<accession>A0ABW4NI84</accession>